<name>A0A1I1YCC5_9FIRM</name>
<dbReference type="PROSITE" id="PS50164">
    <property type="entry name" value="GIY_YIG"/>
    <property type="match status" value="1"/>
</dbReference>
<feature type="domain" description="GIY-YIG" evidence="1">
    <location>
        <begin position="177"/>
        <end position="275"/>
    </location>
</feature>
<accession>A0A1I1YCC5</accession>
<dbReference type="CDD" id="cd10446">
    <property type="entry name" value="GIY-YIG_unchar_1"/>
    <property type="match status" value="1"/>
</dbReference>
<reference evidence="2 3" key="1">
    <citation type="submission" date="2016-10" db="EMBL/GenBank/DDBJ databases">
        <authorList>
            <person name="de Groot N.N."/>
        </authorList>
    </citation>
    <scope>NUCLEOTIDE SEQUENCE [LARGE SCALE GENOMIC DNA]</scope>
    <source>
        <strain evidence="2 3">DSM 9236</strain>
    </source>
</reference>
<evidence type="ECO:0000313" key="3">
    <source>
        <dbReference type="Proteomes" id="UP000198896"/>
    </source>
</evidence>
<dbReference type="InterPro" id="IPR035901">
    <property type="entry name" value="GIY-YIG_endonuc_sf"/>
</dbReference>
<gene>
    <name evidence="2" type="ORF">SAMN05216245_102130</name>
</gene>
<dbReference type="SUPFAM" id="SSF82771">
    <property type="entry name" value="GIY-YIG endonuclease"/>
    <property type="match status" value="1"/>
</dbReference>
<dbReference type="RefSeq" id="WP_093912712.1">
    <property type="nucleotide sequence ID" value="NZ_FONL01000002.1"/>
</dbReference>
<proteinExistence type="predicted"/>
<sequence length="277" mass="33262">MKKILLNDLLRFNEEELWNIRVKMNVHDGTTNPLDDYKTNPDYINTGWFLFHKKRRYFRIGQIAICLLKIDYDRWLLTTIKRITKYLDVENGVGYEAEELEEYTQLYGRVVIKYHNTAMRMVRKFEYVMNDYEVIEILPVAYDGDDFPGYDNVRLSYYQLETIIKRQRSTWIAALQNQKAVYLITDKATGKLYVGSATAQDKMLLQRWSDYVANGHGGNTELKSIVKEKGFDYVKKNFQYSILENYNARMDDDYIKKRERWWKYTLCTKQWGYNDNY</sequence>
<protein>
    <submittedName>
        <fullName evidence="2">GIY-YIG catalytic domain-containing protein</fullName>
    </submittedName>
</protein>
<dbReference type="Proteomes" id="UP000198896">
    <property type="component" value="Unassembled WGS sequence"/>
</dbReference>
<dbReference type="Gene3D" id="3.40.1440.10">
    <property type="entry name" value="GIY-YIG endonuclease"/>
    <property type="match status" value="1"/>
</dbReference>
<keyword evidence="3" id="KW-1185">Reference proteome</keyword>
<dbReference type="InterPro" id="IPR000305">
    <property type="entry name" value="GIY-YIG_endonuc"/>
</dbReference>
<dbReference type="OrthoDB" id="89044at2"/>
<evidence type="ECO:0000259" key="1">
    <source>
        <dbReference type="PROSITE" id="PS50164"/>
    </source>
</evidence>
<dbReference type="EMBL" id="FONL01000002">
    <property type="protein sequence ID" value="SFE16972.1"/>
    <property type="molecule type" value="Genomic_DNA"/>
</dbReference>
<dbReference type="AlphaFoldDB" id="A0A1I1YCC5"/>
<organism evidence="2 3">
    <name type="scientific">Succiniclasticum ruminis DSM 9236</name>
    <dbReference type="NCBI Taxonomy" id="1123323"/>
    <lineage>
        <taxon>Bacteria</taxon>
        <taxon>Bacillati</taxon>
        <taxon>Bacillota</taxon>
        <taxon>Negativicutes</taxon>
        <taxon>Acidaminococcales</taxon>
        <taxon>Acidaminococcaceae</taxon>
        <taxon>Succiniclasticum</taxon>
    </lineage>
</organism>
<dbReference type="STRING" id="1123323.SAMN05216245_102130"/>
<evidence type="ECO:0000313" key="2">
    <source>
        <dbReference type="EMBL" id="SFE16972.1"/>
    </source>
</evidence>